<feature type="domain" description="Fork-head" evidence="7">
    <location>
        <begin position="21"/>
        <end position="116"/>
    </location>
</feature>
<dbReference type="FunFam" id="1.10.10.10:FF:000071">
    <property type="entry name" value="Forkhead box F1"/>
    <property type="match status" value="1"/>
</dbReference>
<proteinExistence type="predicted"/>
<dbReference type="InterPro" id="IPR036390">
    <property type="entry name" value="WH_DNA-bd_sf"/>
</dbReference>
<dbReference type="InterPro" id="IPR030456">
    <property type="entry name" value="TF_fork_head_CS_2"/>
</dbReference>
<protein>
    <recommendedName>
        <fullName evidence="7">Fork-head domain-containing protein</fullName>
    </recommendedName>
</protein>
<feature type="region of interest" description="Disordered" evidence="5">
    <location>
        <begin position="1"/>
        <end position="20"/>
    </location>
</feature>
<evidence type="ECO:0000313" key="9">
    <source>
        <dbReference type="Proteomes" id="UP000274756"/>
    </source>
</evidence>
<dbReference type="PROSITE" id="PS00658">
    <property type="entry name" value="FORK_HEAD_2"/>
    <property type="match status" value="1"/>
</dbReference>
<sequence length="263" mass="30891">MQIKNSNEDSRRKRSNKRQEKPPYSYIALIAMAIHAKPDRRATLTEIYAYLQNNFDFFRGEYNGWKNSIRHNLSLNECFVKLPKSSGGRSGKGHQWTVDQNCDFLFEEGSYRRRPRGYKTRSRGSEYSNDQVSILKILNIFSISKYFIILYFIILSIFIQPQSSFWPHYEYCPNQWAPTQNCDYILPSSYLYESNPTSQMTCHFEEPYNMDINTVVPSTTTLASNNRFDFNTPSVFNEEYSPYVDQPMAMPNSEVIYHLPISQ</sequence>
<dbReference type="STRING" id="318479.A0A3P7QWN7"/>
<evidence type="ECO:0000256" key="5">
    <source>
        <dbReference type="SAM" id="MobiDB-lite"/>
    </source>
</evidence>
<keyword evidence="3 4" id="KW-0539">Nucleus</keyword>
<feature type="DNA-binding region" description="Fork-head" evidence="4">
    <location>
        <begin position="21"/>
        <end position="116"/>
    </location>
</feature>
<evidence type="ECO:0000256" key="2">
    <source>
        <dbReference type="ARBA" id="ARBA00023125"/>
    </source>
</evidence>
<evidence type="ECO:0000256" key="4">
    <source>
        <dbReference type="PROSITE-ProRule" id="PRU00089"/>
    </source>
</evidence>
<dbReference type="InterPro" id="IPR036388">
    <property type="entry name" value="WH-like_DNA-bd_sf"/>
</dbReference>
<dbReference type="PANTHER" id="PTHR46262">
    <property type="entry name" value="FORKHEAD BOX PROTEIN BINIOU"/>
    <property type="match status" value="1"/>
</dbReference>
<organism evidence="8 9">
    <name type="scientific">Dracunculus medinensis</name>
    <name type="common">Guinea worm</name>
    <dbReference type="NCBI Taxonomy" id="318479"/>
    <lineage>
        <taxon>Eukaryota</taxon>
        <taxon>Metazoa</taxon>
        <taxon>Ecdysozoa</taxon>
        <taxon>Nematoda</taxon>
        <taxon>Chromadorea</taxon>
        <taxon>Rhabditida</taxon>
        <taxon>Spirurina</taxon>
        <taxon>Dracunculoidea</taxon>
        <taxon>Dracunculidae</taxon>
        <taxon>Dracunculus</taxon>
    </lineage>
</organism>
<dbReference type="PRINTS" id="PR00053">
    <property type="entry name" value="FORKHEAD"/>
</dbReference>
<keyword evidence="2 4" id="KW-0238">DNA-binding</keyword>
<name>A0A3P7QWN7_DRAME</name>
<dbReference type="OrthoDB" id="5402974at2759"/>
<dbReference type="PROSITE" id="PS50039">
    <property type="entry name" value="FORK_HEAD_3"/>
    <property type="match status" value="1"/>
</dbReference>
<evidence type="ECO:0000256" key="3">
    <source>
        <dbReference type="ARBA" id="ARBA00023242"/>
    </source>
</evidence>
<evidence type="ECO:0000259" key="7">
    <source>
        <dbReference type="PROSITE" id="PS50039"/>
    </source>
</evidence>
<keyword evidence="9" id="KW-1185">Reference proteome</keyword>
<dbReference type="PROSITE" id="PS00657">
    <property type="entry name" value="FORK_HEAD_1"/>
    <property type="match status" value="1"/>
</dbReference>
<dbReference type="InterPro" id="IPR001766">
    <property type="entry name" value="Fork_head_dom"/>
</dbReference>
<keyword evidence="6" id="KW-0472">Membrane</keyword>
<dbReference type="Gene3D" id="1.10.10.10">
    <property type="entry name" value="Winged helix-like DNA-binding domain superfamily/Winged helix DNA-binding domain"/>
    <property type="match status" value="1"/>
</dbReference>
<dbReference type="GO" id="GO:0009887">
    <property type="term" value="P:animal organ morphogenesis"/>
    <property type="evidence" value="ECO:0007669"/>
    <property type="project" value="TreeGrafter"/>
</dbReference>
<keyword evidence="6" id="KW-0812">Transmembrane</keyword>
<dbReference type="InterPro" id="IPR018122">
    <property type="entry name" value="TF_fork_head_CS_1"/>
</dbReference>
<dbReference type="Proteomes" id="UP000274756">
    <property type="component" value="Unassembled WGS sequence"/>
</dbReference>
<dbReference type="GO" id="GO:0005634">
    <property type="term" value="C:nucleus"/>
    <property type="evidence" value="ECO:0007669"/>
    <property type="project" value="UniProtKB-SubCell"/>
</dbReference>
<comment type="subcellular location">
    <subcellularLocation>
        <location evidence="1 4">Nucleus</location>
    </subcellularLocation>
</comment>
<reference evidence="8 9" key="1">
    <citation type="submission" date="2018-11" db="EMBL/GenBank/DDBJ databases">
        <authorList>
            <consortium name="Pathogen Informatics"/>
        </authorList>
    </citation>
    <scope>NUCLEOTIDE SEQUENCE [LARGE SCALE GENOMIC DNA]</scope>
</reference>
<dbReference type="PANTHER" id="PTHR46262:SF2">
    <property type="entry name" value="FORKHEAD BOX PROTEIN BINIOU"/>
    <property type="match status" value="1"/>
</dbReference>
<dbReference type="SMART" id="SM00339">
    <property type="entry name" value="FH"/>
    <property type="match status" value="1"/>
</dbReference>
<evidence type="ECO:0000313" key="8">
    <source>
        <dbReference type="EMBL" id="VDN58947.1"/>
    </source>
</evidence>
<keyword evidence="6" id="KW-1133">Transmembrane helix</keyword>
<gene>
    <name evidence="8" type="ORF">DME_LOCUS8920</name>
</gene>
<dbReference type="AlphaFoldDB" id="A0A3P7QWN7"/>
<evidence type="ECO:0000256" key="1">
    <source>
        <dbReference type="ARBA" id="ARBA00004123"/>
    </source>
</evidence>
<dbReference type="InterPro" id="IPR051770">
    <property type="entry name" value="Forkhead_box_regulator"/>
</dbReference>
<dbReference type="EMBL" id="UYYG01001174">
    <property type="protein sequence ID" value="VDN58947.1"/>
    <property type="molecule type" value="Genomic_DNA"/>
</dbReference>
<feature type="transmembrane region" description="Helical" evidence="6">
    <location>
        <begin position="137"/>
        <end position="159"/>
    </location>
</feature>
<dbReference type="GO" id="GO:0000981">
    <property type="term" value="F:DNA-binding transcription factor activity, RNA polymerase II-specific"/>
    <property type="evidence" value="ECO:0007669"/>
    <property type="project" value="TreeGrafter"/>
</dbReference>
<accession>A0A3P7QWN7</accession>
<dbReference type="SUPFAM" id="SSF46785">
    <property type="entry name" value="Winged helix' DNA-binding domain"/>
    <property type="match status" value="1"/>
</dbReference>
<dbReference type="GO" id="GO:0001710">
    <property type="term" value="P:mesodermal cell fate commitment"/>
    <property type="evidence" value="ECO:0007669"/>
    <property type="project" value="UniProtKB-ARBA"/>
</dbReference>
<dbReference type="GO" id="GO:0000978">
    <property type="term" value="F:RNA polymerase II cis-regulatory region sequence-specific DNA binding"/>
    <property type="evidence" value="ECO:0007669"/>
    <property type="project" value="TreeGrafter"/>
</dbReference>
<evidence type="ECO:0000256" key="6">
    <source>
        <dbReference type="SAM" id="Phobius"/>
    </source>
</evidence>
<dbReference type="Pfam" id="PF00250">
    <property type="entry name" value="Forkhead"/>
    <property type="match status" value="1"/>
</dbReference>